<dbReference type="Proteomes" id="UP000054538">
    <property type="component" value="Unassembled WGS sequence"/>
</dbReference>
<accession>A0A0D0BUU1</accession>
<keyword evidence="2" id="KW-1185">Reference proteome</keyword>
<gene>
    <name evidence="1" type="ORF">PAXRUDRAFT_173496</name>
</gene>
<dbReference type="OrthoDB" id="432234at2759"/>
<organism evidence="1 2">
    <name type="scientific">Paxillus rubicundulus Ve08.2h10</name>
    <dbReference type="NCBI Taxonomy" id="930991"/>
    <lineage>
        <taxon>Eukaryota</taxon>
        <taxon>Fungi</taxon>
        <taxon>Dikarya</taxon>
        <taxon>Basidiomycota</taxon>
        <taxon>Agaricomycotina</taxon>
        <taxon>Agaricomycetes</taxon>
        <taxon>Agaricomycetidae</taxon>
        <taxon>Boletales</taxon>
        <taxon>Paxilineae</taxon>
        <taxon>Paxillaceae</taxon>
        <taxon>Paxillus</taxon>
    </lineage>
</organism>
<name>A0A0D0BUU1_9AGAM</name>
<protein>
    <submittedName>
        <fullName evidence="1">Uncharacterized protein</fullName>
    </submittedName>
</protein>
<reference evidence="1 2" key="1">
    <citation type="submission" date="2014-04" db="EMBL/GenBank/DDBJ databases">
        <authorList>
            <consortium name="DOE Joint Genome Institute"/>
            <person name="Kuo A."/>
            <person name="Kohler A."/>
            <person name="Jargeat P."/>
            <person name="Nagy L.G."/>
            <person name="Floudas D."/>
            <person name="Copeland A."/>
            <person name="Barry K.W."/>
            <person name="Cichocki N."/>
            <person name="Veneault-Fourrey C."/>
            <person name="LaButti K."/>
            <person name="Lindquist E.A."/>
            <person name="Lipzen A."/>
            <person name="Lundell T."/>
            <person name="Morin E."/>
            <person name="Murat C."/>
            <person name="Sun H."/>
            <person name="Tunlid A."/>
            <person name="Henrissat B."/>
            <person name="Grigoriev I.V."/>
            <person name="Hibbett D.S."/>
            <person name="Martin F."/>
            <person name="Nordberg H.P."/>
            <person name="Cantor M.N."/>
            <person name="Hua S.X."/>
        </authorList>
    </citation>
    <scope>NUCLEOTIDE SEQUENCE [LARGE SCALE GENOMIC DNA]</scope>
    <source>
        <strain evidence="1 2">Ve08.2h10</strain>
    </source>
</reference>
<evidence type="ECO:0000313" key="2">
    <source>
        <dbReference type="Proteomes" id="UP000054538"/>
    </source>
</evidence>
<dbReference type="AlphaFoldDB" id="A0A0D0BUU1"/>
<dbReference type="InParanoid" id="A0A0D0BUU1"/>
<dbReference type="HOGENOM" id="CLU_1603285_0_0_1"/>
<sequence length="166" mass="19043">MQFEDLKDVPVIFSECHLQDLYNVKKVREFSGWTEQEYQLYFARDKLKGQFLVGKQQQHMVRAHTKDSKEALGLLPLTPGILVMITENIAIRHYVVNGSEGILHSVVYRVVVVDGEQEAICAYVKVAKSNLDLPGVGSQMVPIRPHTMQFPYRLWLVDEITKVKTK</sequence>
<evidence type="ECO:0000313" key="1">
    <source>
        <dbReference type="EMBL" id="KIK75197.1"/>
    </source>
</evidence>
<proteinExistence type="predicted"/>
<dbReference type="STRING" id="930991.A0A0D0BUU1"/>
<dbReference type="EMBL" id="KN828275">
    <property type="protein sequence ID" value="KIK75197.1"/>
    <property type="molecule type" value="Genomic_DNA"/>
</dbReference>
<reference evidence="2" key="2">
    <citation type="submission" date="2015-01" db="EMBL/GenBank/DDBJ databases">
        <title>Evolutionary Origins and Diversification of the Mycorrhizal Mutualists.</title>
        <authorList>
            <consortium name="DOE Joint Genome Institute"/>
            <consortium name="Mycorrhizal Genomics Consortium"/>
            <person name="Kohler A."/>
            <person name="Kuo A."/>
            <person name="Nagy L.G."/>
            <person name="Floudas D."/>
            <person name="Copeland A."/>
            <person name="Barry K.W."/>
            <person name="Cichocki N."/>
            <person name="Veneault-Fourrey C."/>
            <person name="LaButti K."/>
            <person name="Lindquist E.A."/>
            <person name="Lipzen A."/>
            <person name="Lundell T."/>
            <person name="Morin E."/>
            <person name="Murat C."/>
            <person name="Riley R."/>
            <person name="Ohm R."/>
            <person name="Sun H."/>
            <person name="Tunlid A."/>
            <person name="Henrissat B."/>
            <person name="Grigoriev I.V."/>
            <person name="Hibbett D.S."/>
            <person name="Martin F."/>
        </authorList>
    </citation>
    <scope>NUCLEOTIDE SEQUENCE [LARGE SCALE GENOMIC DNA]</scope>
    <source>
        <strain evidence="2">Ve08.2h10</strain>
    </source>
</reference>